<organism evidence="2 3">
    <name type="scientific">Anaerofilum hominis</name>
    <dbReference type="NCBI Taxonomy" id="2763016"/>
    <lineage>
        <taxon>Bacteria</taxon>
        <taxon>Bacillati</taxon>
        <taxon>Bacillota</taxon>
        <taxon>Clostridia</taxon>
        <taxon>Eubacteriales</taxon>
        <taxon>Oscillospiraceae</taxon>
        <taxon>Anaerofilum</taxon>
    </lineage>
</organism>
<dbReference type="RefSeq" id="WP_186886797.1">
    <property type="nucleotide sequence ID" value="NZ_JACONZ010000001.1"/>
</dbReference>
<keyword evidence="1" id="KW-1133">Transmembrane helix</keyword>
<proteinExistence type="predicted"/>
<dbReference type="AlphaFoldDB" id="A0A923KV62"/>
<feature type="transmembrane region" description="Helical" evidence="1">
    <location>
        <begin position="131"/>
        <end position="156"/>
    </location>
</feature>
<keyword evidence="1" id="KW-0812">Transmembrane</keyword>
<feature type="transmembrane region" description="Helical" evidence="1">
    <location>
        <begin position="177"/>
        <end position="201"/>
    </location>
</feature>
<protein>
    <submittedName>
        <fullName evidence="2">CvpA family protein</fullName>
    </submittedName>
</protein>
<gene>
    <name evidence="2" type="ORF">H8S23_02900</name>
</gene>
<feature type="transmembrane region" description="Helical" evidence="1">
    <location>
        <begin position="32"/>
        <end position="50"/>
    </location>
</feature>
<reference evidence="2" key="1">
    <citation type="submission" date="2020-08" db="EMBL/GenBank/DDBJ databases">
        <title>Genome public.</title>
        <authorList>
            <person name="Liu C."/>
            <person name="Sun Q."/>
        </authorList>
    </citation>
    <scope>NUCLEOTIDE SEQUENCE</scope>
    <source>
        <strain evidence="2">BX8</strain>
    </source>
</reference>
<name>A0A923KV62_9FIRM</name>
<evidence type="ECO:0000313" key="2">
    <source>
        <dbReference type="EMBL" id="MBC5580446.1"/>
    </source>
</evidence>
<evidence type="ECO:0000313" key="3">
    <source>
        <dbReference type="Proteomes" id="UP000659630"/>
    </source>
</evidence>
<accession>A0A923KV62</accession>
<dbReference type="Proteomes" id="UP000659630">
    <property type="component" value="Unassembled WGS sequence"/>
</dbReference>
<keyword evidence="1" id="KW-0472">Membrane</keyword>
<dbReference type="EMBL" id="JACONZ010000001">
    <property type="protein sequence ID" value="MBC5580446.1"/>
    <property type="molecule type" value="Genomic_DNA"/>
</dbReference>
<keyword evidence="3" id="KW-1185">Reference proteome</keyword>
<sequence>MTITSALILDLALLALVIVTVIVAANRGFLATILKLCGTALALAASWLAASRLSAAVFENFFKNGMIDKTSQMISEGGQISIQAVVDKLAAFLPDSLVQSLLGGTEQLQGLLDSGAPGVASQVVDQVIAPLFLPIISVVVFFVTFAITSVLINFLVSALANVNRVPLMGGLNRTLGAAAGLVLWVVYVLLLLCAVWAVVVITSDGLPYFNTATLQDSLFYQFFSRYNPFV</sequence>
<comment type="caution">
    <text evidence="2">The sequence shown here is derived from an EMBL/GenBank/DDBJ whole genome shotgun (WGS) entry which is preliminary data.</text>
</comment>
<feature type="transmembrane region" description="Helical" evidence="1">
    <location>
        <begin position="6"/>
        <end position="25"/>
    </location>
</feature>
<evidence type="ECO:0000256" key="1">
    <source>
        <dbReference type="SAM" id="Phobius"/>
    </source>
</evidence>